<feature type="transmembrane region" description="Helical" evidence="1">
    <location>
        <begin position="111"/>
        <end position="128"/>
    </location>
</feature>
<keyword evidence="1" id="KW-0812">Transmembrane</keyword>
<dbReference type="Pfam" id="PF11188">
    <property type="entry name" value="DUF2975"/>
    <property type="match status" value="1"/>
</dbReference>
<dbReference type="Proteomes" id="UP000002255">
    <property type="component" value="Chromosome"/>
</dbReference>
<sequence length="185" mass="19566">MRLVNSALHVVGRVLARERWTERHAVNALRLVLVLVFVGVLVAQALVFPLLAADLAWSYPEAAFLRWPLLVMVIAGLGMVQVAVVCIGRLLTVVAESSTFSRDAYRYVDGIILAGTVATTLAVAALAVQGTTGMLQPGLLLVTMGAIVGGAGVTLLIMVLRALLVRAVALDEETEALQAELGEVI</sequence>
<feature type="transmembrane region" description="Helical" evidence="1">
    <location>
        <begin position="140"/>
        <end position="164"/>
    </location>
</feature>
<name>D1BTM3_XYLCX</name>
<evidence type="ECO:0000313" key="2">
    <source>
        <dbReference type="EMBL" id="ACZ31002.1"/>
    </source>
</evidence>
<dbReference type="EMBL" id="CP001821">
    <property type="protein sequence ID" value="ACZ31002.1"/>
    <property type="molecule type" value="Genomic_DNA"/>
</dbReference>
<dbReference type="STRING" id="446471.Xcel_1983"/>
<evidence type="ECO:0000313" key="3">
    <source>
        <dbReference type="Proteomes" id="UP000002255"/>
    </source>
</evidence>
<organism evidence="2 3">
    <name type="scientific">Xylanimonas cellulosilytica (strain DSM 15894 / JCM 12276 / CECT 5975 / KCTC 9989 / LMG 20990 / NBRC 107835 / XIL07)</name>
    <dbReference type="NCBI Taxonomy" id="446471"/>
    <lineage>
        <taxon>Bacteria</taxon>
        <taxon>Bacillati</taxon>
        <taxon>Actinomycetota</taxon>
        <taxon>Actinomycetes</taxon>
        <taxon>Micrococcales</taxon>
        <taxon>Promicromonosporaceae</taxon>
        <taxon>Xylanimonas</taxon>
    </lineage>
</organism>
<dbReference type="HOGENOM" id="CLU_101801_1_0_11"/>
<evidence type="ECO:0000256" key="1">
    <source>
        <dbReference type="SAM" id="Phobius"/>
    </source>
</evidence>
<reference evidence="3" key="1">
    <citation type="submission" date="2009-11" db="EMBL/GenBank/DDBJ databases">
        <title>The complete chromosome of Xylanimonas cellulosilytica DSM 15894.</title>
        <authorList>
            <consortium name="US DOE Joint Genome Institute (JGI-PGF)"/>
            <person name="Lucas S."/>
            <person name="Copeland A."/>
            <person name="Lapidus A."/>
            <person name="Glavina del Rio T."/>
            <person name="Dalin E."/>
            <person name="Tice H."/>
            <person name="Bruce D."/>
            <person name="Goodwin L."/>
            <person name="Pitluck S."/>
            <person name="Kyrpides N."/>
            <person name="Mavromatis K."/>
            <person name="Ivanova N."/>
            <person name="Mikhailova N."/>
            <person name="Foster B."/>
            <person name="Clum A."/>
            <person name="Brettin T."/>
            <person name="Detter J.C."/>
            <person name="Han C."/>
            <person name="Larimer F."/>
            <person name="Land M."/>
            <person name="Hauser L."/>
            <person name="Markowitz V."/>
            <person name="Cheng J.F."/>
            <person name="Hugenholtz P."/>
            <person name="Woyke T."/>
            <person name="Wu D."/>
            <person name="Gehrich-Schroeter G."/>
            <person name="Schneider S."/>
            <person name="Pukall S.R."/>
            <person name="Klenk H.P."/>
            <person name="Eisen J.A."/>
        </authorList>
    </citation>
    <scope>NUCLEOTIDE SEQUENCE [LARGE SCALE GENOMIC DNA]</scope>
    <source>
        <strain evidence="3">DSM 15894 / CECT 5975 / LMG 20990 / XIL07</strain>
    </source>
</reference>
<keyword evidence="3" id="KW-1185">Reference proteome</keyword>
<dbReference type="KEGG" id="xce:Xcel_1983"/>
<keyword evidence="1" id="KW-0472">Membrane</keyword>
<dbReference type="AlphaFoldDB" id="D1BTM3"/>
<dbReference type="RefSeq" id="WP_012878744.1">
    <property type="nucleotide sequence ID" value="NC_013530.1"/>
</dbReference>
<dbReference type="InterPro" id="IPR021354">
    <property type="entry name" value="DUF2975"/>
</dbReference>
<gene>
    <name evidence="2" type="ordered locus">Xcel_1983</name>
</gene>
<evidence type="ECO:0008006" key="4">
    <source>
        <dbReference type="Google" id="ProtNLM"/>
    </source>
</evidence>
<feature type="transmembrane region" description="Helical" evidence="1">
    <location>
        <begin position="69"/>
        <end position="91"/>
    </location>
</feature>
<reference evidence="2 3" key="2">
    <citation type="journal article" date="2010" name="Stand. Genomic Sci.">
        <title>Complete genome sequence of Xylanimonas cellulosilytica type strain (XIL07).</title>
        <authorList>
            <person name="Foster B."/>
            <person name="Pukall R."/>
            <person name="Abt B."/>
            <person name="Nolan M."/>
            <person name="Glavina Del Rio T."/>
            <person name="Chen F."/>
            <person name="Lucas S."/>
            <person name="Tice H."/>
            <person name="Pitluck S."/>
            <person name="Cheng J.-F."/>
            <person name="Chertkov O."/>
            <person name="Brettin T."/>
            <person name="Han C."/>
            <person name="Detter J.C."/>
            <person name="Bruce D."/>
            <person name="Goodwin L."/>
            <person name="Ivanova N."/>
            <person name="Mavromatis K."/>
            <person name="Pati A."/>
            <person name="Mikhailova N."/>
            <person name="Chen A."/>
            <person name="Palaniappan K."/>
            <person name="Land M."/>
            <person name="Hauser L."/>
            <person name="Chang Y.-J."/>
            <person name="Jeffries C.D."/>
            <person name="Chain P."/>
            <person name="Rohde M."/>
            <person name="Goeker M."/>
            <person name="Bristow J."/>
            <person name="Eisen J.A."/>
            <person name="Markowitz V."/>
            <person name="Hugenholtz P."/>
            <person name="Kyrpides N.C."/>
            <person name="Klenk H.-P."/>
            <person name="Lapidus A."/>
        </authorList>
    </citation>
    <scope>NUCLEOTIDE SEQUENCE [LARGE SCALE GENOMIC DNA]</scope>
    <source>
        <strain evidence="3">DSM 15894 / CECT 5975 / LMG 20990 / XIL07</strain>
    </source>
</reference>
<keyword evidence="1" id="KW-1133">Transmembrane helix</keyword>
<protein>
    <recommendedName>
        <fullName evidence="4">Transmembrane transport protein</fullName>
    </recommendedName>
</protein>
<proteinExistence type="predicted"/>
<accession>D1BTM3</accession>
<feature type="transmembrane region" description="Helical" evidence="1">
    <location>
        <begin position="32"/>
        <end position="57"/>
    </location>
</feature>
<dbReference type="OrthoDB" id="3240470at2"/>